<accession>A0A8H4T9B2</accession>
<proteinExistence type="predicted"/>
<dbReference type="InterPro" id="IPR018188">
    <property type="entry name" value="RNase_T2_His_AS_1"/>
</dbReference>
<evidence type="ECO:0000313" key="2">
    <source>
        <dbReference type="Proteomes" id="UP000604273"/>
    </source>
</evidence>
<reference evidence="1" key="1">
    <citation type="journal article" date="2020" name="BMC Genomics">
        <title>Correction to: Identification and distribution of gene clusters required for synthesis of sphingolipid metabolism inhibitors in diverse species of the filamentous fungus Fusarium.</title>
        <authorList>
            <person name="Kim H.S."/>
            <person name="Lohmar J.M."/>
            <person name="Busman M."/>
            <person name="Brown D.W."/>
            <person name="Naumann T.A."/>
            <person name="Divon H.H."/>
            <person name="Lysoe E."/>
            <person name="Uhlig S."/>
            <person name="Proctor R.H."/>
        </authorList>
    </citation>
    <scope>NUCLEOTIDE SEQUENCE</scope>
    <source>
        <strain evidence="1">NRRL 45417</strain>
    </source>
</reference>
<keyword evidence="2" id="KW-1185">Reference proteome</keyword>
<dbReference type="GO" id="GO:0003723">
    <property type="term" value="F:RNA binding"/>
    <property type="evidence" value="ECO:0007669"/>
    <property type="project" value="InterPro"/>
</dbReference>
<dbReference type="AlphaFoldDB" id="A0A8H4T9B2"/>
<name>A0A8H4T9B2_9HYPO</name>
<dbReference type="OrthoDB" id="9983560at2759"/>
<dbReference type="PROSITE" id="PS00530">
    <property type="entry name" value="RNASE_T2_1"/>
    <property type="match status" value="1"/>
</dbReference>
<dbReference type="GO" id="GO:0033897">
    <property type="term" value="F:ribonuclease T2 activity"/>
    <property type="evidence" value="ECO:0007669"/>
    <property type="project" value="InterPro"/>
</dbReference>
<reference evidence="1" key="2">
    <citation type="submission" date="2020-05" db="EMBL/GenBank/DDBJ databases">
        <authorList>
            <person name="Kim H.-S."/>
            <person name="Proctor R.H."/>
            <person name="Brown D.W."/>
        </authorList>
    </citation>
    <scope>NUCLEOTIDE SEQUENCE</scope>
    <source>
        <strain evidence="1">NRRL 45417</strain>
    </source>
</reference>
<sequence length="119" mass="13241">MLDCSSNPTPLRLFDPLNFHATTCNLRWNNGCTIIKNGKRQQKPPPFLLCNSRHFPSGVIPIDAYTLAMQRSDTDSTQKSAKYTLHGLWPSSAGGDGAKDQPYGHLNGEEFDETILNTF</sequence>
<gene>
    <name evidence="1" type="ORF">FGADI_5967</name>
</gene>
<comment type="caution">
    <text evidence="1">The sequence shown here is derived from an EMBL/GenBank/DDBJ whole genome shotgun (WGS) entry which is preliminary data.</text>
</comment>
<dbReference type="Proteomes" id="UP000604273">
    <property type="component" value="Unassembled WGS sequence"/>
</dbReference>
<evidence type="ECO:0000313" key="1">
    <source>
        <dbReference type="EMBL" id="KAF4953631.1"/>
    </source>
</evidence>
<organism evidence="1 2">
    <name type="scientific">Fusarium gaditjirri</name>
    <dbReference type="NCBI Taxonomy" id="282569"/>
    <lineage>
        <taxon>Eukaryota</taxon>
        <taxon>Fungi</taxon>
        <taxon>Dikarya</taxon>
        <taxon>Ascomycota</taxon>
        <taxon>Pezizomycotina</taxon>
        <taxon>Sordariomycetes</taxon>
        <taxon>Hypocreomycetidae</taxon>
        <taxon>Hypocreales</taxon>
        <taxon>Nectriaceae</taxon>
        <taxon>Fusarium</taxon>
        <taxon>Fusarium nisikadoi species complex</taxon>
    </lineage>
</organism>
<dbReference type="EMBL" id="JABFAI010000135">
    <property type="protein sequence ID" value="KAF4953631.1"/>
    <property type="molecule type" value="Genomic_DNA"/>
</dbReference>
<protein>
    <submittedName>
        <fullName evidence="1">Uncharacterized protein</fullName>
    </submittedName>
</protein>